<gene>
    <name evidence="4" type="ORF">EIP91_002729</name>
</gene>
<dbReference type="PIRSF" id="PIRSF015417">
    <property type="entry name" value="T31B5_30_vWA"/>
    <property type="match status" value="1"/>
</dbReference>
<reference evidence="4 5" key="1">
    <citation type="submission" date="2018-11" db="EMBL/GenBank/DDBJ databases">
        <title>Genome assembly of Steccherinum ochraceum LE-BIN_3174, the white-rot fungus of the Steccherinaceae family (The Residual Polyporoid clade, Polyporales, Basidiomycota).</title>
        <authorList>
            <person name="Fedorova T.V."/>
            <person name="Glazunova O.A."/>
            <person name="Landesman E.O."/>
            <person name="Moiseenko K.V."/>
            <person name="Psurtseva N.V."/>
            <person name="Savinova O.S."/>
            <person name="Shakhova N.V."/>
            <person name="Tyazhelova T.V."/>
            <person name="Vasina D.V."/>
        </authorList>
    </citation>
    <scope>NUCLEOTIDE SEQUENCE [LARGE SCALE GENOMIC DNA]</scope>
    <source>
        <strain evidence="4 5">LE-BIN_3174</strain>
    </source>
</reference>
<dbReference type="Pfam" id="PF11443">
    <property type="entry name" value="DUF2828"/>
    <property type="match status" value="1"/>
</dbReference>
<evidence type="ECO:0008006" key="6">
    <source>
        <dbReference type="Google" id="ProtNLM"/>
    </source>
</evidence>
<dbReference type="InterPro" id="IPR056690">
    <property type="entry name" value="DUF7788"/>
</dbReference>
<protein>
    <recommendedName>
        <fullName evidence="6">DUF2828 domain-containing protein</fullName>
    </recommendedName>
</protein>
<feature type="compositionally biased region" description="Basic and acidic residues" evidence="1">
    <location>
        <begin position="226"/>
        <end position="237"/>
    </location>
</feature>
<dbReference type="InterPro" id="IPR036465">
    <property type="entry name" value="vWFA_dom_sf"/>
</dbReference>
<dbReference type="InterPro" id="IPR058580">
    <property type="entry name" value="DUF2828"/>
</dbReference>
<dbReference type="EMBL" id="RWJN01000183">
    <property type="protein sequence ID" value="TCD65395.1"/>
    <property type="molecule type" value="Genomic_DNA"/>
</dbReference>
<evidence type="ECO:0000256" key="1">
    <source>
        <dbReference type="SAM" id="MobiDB-lite"/>
    </source>
</evidence>
<feature type="domain" description="DUF2828" evidence="2">
    <location>
        <begin position="69"/>
        <end position="524"/>
    </location>
</feature>
<keyword evidence="5" id="KW-1185">Reference proteome</keyword>
<dbReference type="PANTHER" id="PTHR31373">
    <property type="entry name" value="OS06G0652100 PROTEIN"/>
    <property type="match status" value="1"/>
</dbReference>
<dbReference type="OrthoDB" id="1149618at2759"/>
<sequence length="772" mass="86572">MASIPAAAATSQNVSVPFIPELTNSNFLDILLPSCEVPEAGPLTADLVSPDPINPLMDALKQTVHRTVTWNNANAYDSTLDPVVDAFYGMRPYIMDSELRRKLEMSWTADPLSTLRIIWNTRSIHDGKGAKEVFYQAWGWLYQKHPRTAIENLHLLVKPACKISKEGDLAPHGYWKDLLNLVCLAAVDQLGPYDQQPAFDFLHAPRVFRGRRYSYGYDSDGSDEESPVRVRRGEKPKITPEEAVARQEKEKVEARERRVQRRADLHETISSKLGSDPHFRALYIAVARMFADQLVKDTLILDKLSDIPAGSQTAEERDLLSRQVSLAGKWAPTPGLSHDRHSNMATAIAMLIHFAQKIQTPSGISITPGSTSPISPLDAHVLRSFYHRWVLRPLRAHIHCPEPLMSANRWTDIRYTRVPSICMQRNMPHFYTHDPEGFEKYLEQVEKGTKRISGATLMPHTILGEAMACYNDINHPSFLSNSKVKPGVLAKITETRTKLAEAKVRTFEAQWKTMLERVKETGQLENSLAVCDVSGSMGSLYGRFNPKDVDPILPAVALSMVLAQTASPPFNNGFISFSEHPEFIRLDPSKSLAEMAREMVGTDWGMNTDFDAVFLKLLLPLATQHAVKPEDMVKRLFVFSDMQFDESRENIEGAGAWETNHDVIERAYNKAGYEMPEIVYWNLAGGEVTTTPVTGEKKGVALMSGFSPNMLKVFVGLDEEEAEDKEWVEVGEDGEVKEKGKKAKQDRPKLTPKEVVMKALGKESFSELIVVD</sequence>
<proteinExistence type="predicted"/>
<comment type="caution">
    <text evidence="4">The sequence shown here is derived from an EMBL/GenBank/DDBJ whole genome shotgun (WGS) entry which is preliminary data.</text>
</comment>
<accession>A0A4R0RHZ6</accession>
<dbReference type="AlphaFoldDB" id="A0A4R0RHZ6"/>
<dbReference type="InterPro" id="IPR011205">
    <property type="entry name" value="UCP015417_vWA"/>
</dbReference>
<dbReference type="PANTHER" id="PTHR31373:SF27">
    <property type="entry name" value="TROVE DOMAIN-CONTAINING PROTEIN"/>
    <property type="match status" value="1"/>
</dbReference>
<dbReference type="Pfam" id="PF25043">
    <property type="entry name" value="DUF7788"/>
    <property type="match status" value="1"/>
</dbReference>
<evidence type="ECO:0000313" key="4">
    <source>
        <dbReference type="EMBL" id="TCD65395.1"/>
    </source>
</evidence>
<dbReference type="Gene3D" id="3.40.50.410">
    <property type="entry name" value="von Willebrand factor, type A domain"/>
    <property type="match status" value="1"/>
</dbReference>
<name>A0A4R0RHZ6_9APHY</name>
<dbReference type="Proteomes" id="UP000292702">
    <property type="component" value="Unassembled WGS sequence"/>
</dbReference>
<feature type="domain" description="DUF7788" evidence="3">
    <location>
        <begin position="526"/>
        <end position="759"/>
    </location>
</feature>
<evidence type="ECO:0000259" key="2">
    <source>
        <dbReference type="Pfam" id="PF11443"/>
    </source>
</evidence>
<organism evidence="4 5">
    <name type="scientific">Steccherinum ochraceum</name>
    <dbReference type="NCBI Taxonomy" id="92696"/>
    <lineage>
        <taxon>Eukaryota</taxon>
        <taxon>Fungi</taxon>
        <taxon>Dikarya</taxon>
        <taxon>Basidiomycota</taxon>
        <taxon>Agaricomycotina</taxon>
        <taxon>Agaricomycetes</taxon>
        <taxon>Polyporales</taxon>
        <taxon>Steccherinaceae</taxon>
        <taxon>Steccherinum</taxon>
    </lineage>
</organism>
<dbReference type="SUPFAM" id="SSF53300">
    <property type="entry name" value="vWA-like"/>
    <property type="match status" value="1"/>
</dbReference>
<evidence type="ECO:0000259" key="3">
    <source>
        <dbReference type="Pfam" id="PF25043"/>
    </source>
</evidence>
<evidence type="ECO:0000313" key="5">
    <source>
        <dbReference type="Proteomes" id="UP000292702"/>
    </source>
</evidence>
<feature type="region of interest" description="Disordered" evidence="1">
    <location>
        <begin position="217"/>
        <end position="237"/>
    </location>
</feature>